<comment type="caution">
    <text evidence="1">The sequence shown here is derived from an EMBL/GenBank/DDBJ whole genome shotgun (WGS) entry which is preliminary data.</text>
</comment>
<name>A0ACB8W6V6_9TELE</name>
<protein>
    <submittedName>
        <fullName evidence="1">Uncharacterized protein</fullName>
    </submittedName>
</protein>
<gene>
    <name evidence="1" type="ORF">L3Q82_012135</name>
</gene>
<evidence type="ECO:0000313" key="1">
    <source>
        <dbReference type="EMBL" id="KAI3363529.1"/>
    </source>
</evidence>
<evidence type="ECO:0000313" key="2">
    <source>
        <dbReference type="Proteomes" id="UP000831701"/>
    </source>
</evidence>
<dbReference type="Proteomes" id="UP000831701">
    <property type="component" value="Chromosome 14"/>
</dbReference>
<dbReference type="EMBL" id="CM041544">
    <property type="protein sequence ID" value="KAI3363529.1"/>
    <property type="molecule type" value="Genomic_DNA"/>
</dbReference>
<proteinExistence type="predicted"/>
<keyword evidence="2" id="KW-1185">Reference proteome</keyword>
<sequence length="634" mass="71203">MAFQQDIKNCNVLVFTETWLDPSIPDSAIVPEGLSIHRQDRTINSGKSKGGGVCFMVNNKWCSDVEIISTGCSPDLEHLMIRCRPYYLPREFTSVVMTAVYVPPHADNNKAMDELFGVINRTETSRPEAAFIVAGDFNSANLRKVLPRYHQHISCPIPTGVKPWVNGEVRAKLKARTDAYNSGDLEEYRKSRYEVQVARRAISSSAKRQYRDKVESHYKGSNTRSMWAGLKTLTDYKKKISSAEGRGVCRTLKRINTRKAPGPDGIPGRALKVCADQLADVFADIFNMSLLQSVVPTCFKETIIVPVPVPKKTKILSLNDYRPVALTSTIMKCFERLVKSFITSSIPDSLDPLQFAYRPNRSTEDAIALTLHTALSHLDQRDTYVRMLFIDYSSAFNTIVPSKLVTKLRDLGLNSALSNTIIKFADNTTVIGLITGVDDETAYREEVRALTSWCQDNNLHLNVSKTKELIVDFRRRQREEHAPLSINGTTVERVKQLQPDSGSSSSCRLRRLNMDSRILFSFYRCTIERILTGCITAWYSSCTALNRKALQRVVKAAQHITRTELPSMEDLYTQRCRKKATKIIKDPSHPATNCSACCRLADGSAAFELNHQAQGSFIPQAIRLLNSVHNTTTS</sequence>
<accession>A0ACB8W6V6</accession>
<reference evidence="1" key="1">
    <citation type="submission" date="2022-04" db="EMBL/GenBank/DDBJ databases">
        <title>Jade perch genome.</title>
        <authorList>
            <person name="Chao B."/>
        </authorList>
    </citation>
    <scope>NUCLEOTIDE SEQUENCE</scope>
    <source>
        <strain evidence="1">CB-2022</strain>
    </source>
</reference>
<organism evidence="1 2">
    <name type="scientific">Scortum barcoo</name>
    <name type="common">barcoo grunter</name>
    <dbReference type="NCBI Taxonomy" id="214431"/>
    <lineage>
        <taxon>Eukaryota</taxon>
        <taxon>Metazoa</taxon>
        <taxon>Chordata</taxon>
        <taxon>Craniata</taxon>
        <taxon>Vertebrata</taxon>
        <taxon>Euteleostomi</taxon>
        <taxon>Actinopterygii</taxon>
        <taxon>Neopterygii</taxon>
        <taxon>Teleostei</taxon>
        <taxon>Neoteleostei</taxon>
        <taxon>Acanthomorphata</taxon>
        <taxon>Eupercaria</taxon>
        <taxon>Centrarchiformes</taxon>
        <taxon>Terapontoidei</taxon>
        <taxon>Terapontidae</taxon>
        <taxon>Scortum</taxon>
    </lineage>
</organism>